<feature type="transmembrane region" description="Helical" evidence="7">
    <location>
        <begin position="93"/>
        <end position="112"/>
    </location>
</feature>
<dbReference type="Pfam" id="PF04632">
    <property type="entry name" value="FUSC"/>
    <property type="match status" value="1"/>
</dbReference>
<name>A0ABX9MX77_9BURK</name>
<feature type="transmembrane region" description="Helical" evidence="7">
    <location>
        <begin position="145"/>
        <end position="167"/>
    </location>
</feature>
<keyword evidence="3" id="KW-1003">Cell membrane</keyword>
<accession>A0ABX9MX77</accession>
<evidence type="ECO:0000313" key="8">
    <source>
        <dbReference type="EMBL" id="RII83138.1"/>
    </source>
</evidence>
<keyword evidence="6 7" id="KW-0472">Membrane</keyword>
<organism evidence="8 9">
    <name type="scientific">Neopusillimonas maritima</name>
    <dbReference type="NCBI Taxonomy" id="2026239"/>
    <lineage>
        <taxon>Bacteria</taxon>
        <taxon>Pseudomonadati</taxon>
        <taxon>Pseudomonadota</taxon>
        <taxon>Betaproteobacteria</taxon>
        <taxon>Burkholderiales</taxon>
        <taxon>Alcaligenaceae</taxon>
        <taxon>Neopusillimonas</taxon>
    </lineage>
</organism>
<evidence type="ECO:0000256" key="4">
    <source>
        <dbReference type="ARBA" id="ARBA00022692"/>
    </source>
</evidence>
<keyword evidence="5 7" id="KW-1133">Transmembrane helix</keyword>
<evidence type="ECO:0000256" key="7">
    <source>
        <dbReference type="SAM" id="Phobius"/>
    </source>
</evidence>
<evidence type="ECO:0000313" key="9">
    <source>
        <dbReference type="Proteomes" id="UP000266483"/>
    </source>
</evidence>
<sequence>MVSWFQREIIQELKPFEGRFETAWRIALICSLAALVFMTYGIPLVAIGCYLILFVMKPDPAESTLMAIGISVLVSIVVPVLVLLTNLAIDVPLWRMVIIAVSSFLFLFLGAASQLGPAGSILALVVAFIMTLLGNAPFGEVATRGILYAWLMAAVPMGLIIVCNVAFGRSVPRLLQRLVAERLNVVADVLHGHASADDVWTLLRKGNTEADSYMKYVALFHLIPKVQQAQLKAAVTRSYELLIHASQFDSLGTADDKTHVAQRGGSDSYATESAAQCRRLAQAFQAGQYPALPQQAENVSVRLQPFTNAMALLYTPVPEGGSAPHSGFFYPDALTNPVYQRFALKTTLAAVIAYTAYTAMDWQDIHTAMITCYVAALGSTGETVHKLTLRILGCLVGAAMGVLSILFLIPLMTSIGQLMLLVFAGIFCAGWVSSGSERSAYAGVQIGLAFLLTVLQGFGPDVQMSVALDRIMGILLGNLILYLVFTRIWPISAAQAARARLSAVLKRLSCYSGQSHPGPLCSPNQTAQNLAALDAVREQLSRVHFEPRSLRPPREELDLLKKTLKQSEGFCVRMALAQESRGTVAQWERQLTDMRHQLSVQPA</sequence>
<keyword evidence="2" id="KW-0813">Transport</keyword>
<evidence type="ECO:0008006" key="10">
    <source>
        <dbReference type="Google" id="ProtNLM"/>
    </source>
</evidence>
<gene>
    <name evidence="8" type="ORF">CJO09_05880</name>
</gene>
<dbReference type="PANTHER" id="PTHR30509:SF9">
    <property type="entry name" value="MULTIDRUG RESISTANCE PROTEIN MDTO"/>
    <property type="match status" value="1"/>
</dbReference>
<reference evidence="8 9" key="1">
    <citation type="submission" date="2017-08" db="EMBL/GenBank/DDBJ databases">
        <title>Pusillimonas indicus sp. nov., a member of the family Alcaligenaceae isolated from surface seawater.</title>
        <authorList>
            <person name="Li J."/>
        </authorList>
    </citation>
    <scope>NUCLEOTIDE SEQUENCE [LARGE SCALE GENOMIC DNA]</scope>
    <source>
        <strain evidence="8 9">17-4A</strain>
    </source>
</reference>
<evidence type="ECO:0000256" key="5">
    <source>
        <dbReference type="ARBA" id="ARBA00022989"/>
    </source>
</evidence>
<proteinExistence type="predicted"/>
<feature type="transmembrane region" description="Helical" evidence="7">
    <location>
        <begin position="471"/>
        <end position="490"/>
    </location>
</feature>
<protein>
    <recommendedName>
        <fullName evidence="10">FUSC family protein</fullName>
    </recommendedName>
</protein>
<dbReference type="PANTHER" id="PTHR30509">
    <property type="entry name" value="P-HYDROXYBENZOIC ACID EFFLUX PUMP SUBUNIT-RELATED"/>
    <property type="match status" value="1"/>
</dbReference>
<evidence type="ECO:0000256" key="1">
    <source>
        <dbReference type="ARBA" id="ARBA00004651"/>
    </source>
</evidence>
<evidence type="ECO:0000256" key="3">
    <source>
        <dbReference type="ARBA" id="ARBA00022475"/>
    </source>
</evidence>
<comment type="subcellular location">
    <subcellularLocation>
        <location evidence="1">Cell membrane</location>
        <topology evidence="1">Multi-pass membrane protein</topology>
    </subcellularLocation>
</comment>
<feature type="transmembrane region" description="Helical" evidence="7">
    <location>
        <begin position="387"/>
        <end position="409"/>
    </location>
</feature>
<feature type="transmembrane region" description="Helical" evidence="7">
    <location>
        <begin position="415"/>
        <end position="433"/>
    </location>
</feature>
<comment type="caution">
    <text evidence="8">The sequence shown here is derived from an EMBL/GenBank/DDBJ whole genome shotgun (WGS) entry which is preliminary data.</text>
</comment>
<dbReference type="EMBL" id="NQOU01000002">
    <property type="protein sequence ID" value="RII83138.1"/>
    <property type="molecule type" value="Genomic_DNA"/>
</dbReference>
<keyword evidence="9" id="KW-1185">Reference proteome</keyword>
<evidence type="ECO:0000256" key="6">
    <source>
        <dbReference type="ARBA" id="ARBA00023136"/>
    </source>
</evidence>
<keyword evidence="4 7" id="KW-0812">Transmembrane</keyword>
<dbReference type="RefSeq" id="WP_119441542.1">
    <property type="nucleotide sequence ID" value="NZ_CP170494.1"/>
</dbReference>
<feature type="transmembrane region" description="Helical" evidence="7">
    <location>
        <begin position="26"/>
        <end position="53"/>
    </location>
</feature>
<feature type="transmembrane region" description="Helical" evidence="7">
    <location>
        <begin position="65"/>
        <end position="87"/>
    </location>
</feature>
<dbReference type="Proteomes" id="UP000266483">
    <property type="component" value="Unassembled WGS sequence"/>
</dbReference>
<evidence type="ECO:0000256" key="2">
    <source>
        <dbReference type="ARBA" id="ARBA00022448"/>
    </source>
</evidence>
<feature type="transmembrane region" description="Helical" evidence="7">
    <location>
        <begin position="440"/>
        <end position="459"/>
    </location>
</feature>
<dbReference type="InterPro" id="IPR006726">
    <property type="entry name" value="PHBA_efflux_AaeB/fusaric-R"/>
</dbReference>
<feature type="transmembrane region" description="Helical" evidence="7">
    <location>
        <begin position="119"/>
        <end position="139"/>
    </location>
</feature>